<reference evidence="2 3" key="1">
    <citation type="submission" date="2016-11" db="EMBL/GenBank/DDBJ databases">
        <authorList>
            <person name="Jaros S."/>
            <person name="Januszkiewicz K."/>
            <person name="Wedrychowicz H."/>
        </authorList>
    </citation>
    <scope>NUCLEOTIDE SEQUENCE [LARGE SCALE GENOMIC DNA]</scope>
    <source>
        <strain evidence="2 3">CGMCC 1.12145</strain>
    </source>
</reference>
<dbReference type="RefSeq" id="WP_072315326.1">
    <property type="nucleotide sequence ID" value="NZ_FPJE01000001.1"/>
</dbReference>
<evidence type="ECO:0008006" key="4">
    <source>
        <dbReference type="Google" id="ProtNLM"/>
    </source>
</evidence>
<evidence type="ECO:0000313" key="2">
    <source>
        <dbReference type="EMBL" id="SFW12080.1"/>
    </source>
</evidence>
<sequence length="181" mass="20328">MKTYFSACIMILTIGFSIGSYAQNFSGLDKSPCDIAYYRTDRKAPPVAKVIYGRPLKKDRPVFGNLVPYDKVWRTGANEATEITFFKDVTFGDQDVAAGTYTLFSIPGQQEWTIILNSDTDVWGAFDYKQDKDVARVTVPASKDKKSLEAFSITFEPGDDESADMYLGWDTTRVKVPVRAR</sequence>
<evidence type="ECO:0000256" key="1">
    <source>
        <dbReference type="SAM" id="SignalP"/>
    </source>
</evidence>
<accession>A0A1K1LMF4</accession>
<dbReference type="OrthoDB" id="187854at2"/>
<dbReference type="EMBL" id="FPJE01000001">
    <property type="protein sequence ID" value="SFW12080.1"/>
    <property type="molecule type" value="Genomic_DNA"/>
</dbReference>
<keyword evidence="1" id="KW-0732">Signal</keyword>
<feature type="signal peptide" evidence="1">
    <location>
        <begin position="1"/>
        <end position="22"/>
    </location>
</feature>
<dbReference type="Pfam" id="PF11138">
    <property type="entry name" value="DUF2911"/>
    <property type="match status" value="1"/>
</dbReference>
<dbReference type="Proteomes" id="UP000182248">
    <property type="component" value="Unassembled WGS sequence"/>
</dbReference>
<gene>
    <name evidence="2" type="ORF">SAMN02927921_00082</name>
</gene>
<organism evidence="2 3">
    <name type="scientific">Sinomicrobium oceani</name>
    <dbReference type="NCBI Taxonomy" id="1150368"/>
    <lineage>
        <taxon>Bacteria</taxon>
        <taxon>Pseudomonadati</taxon>
        <taxon>Bacteroidota</taxon>
        <taxon>Flavobacteriia</taxon>
        <taxon>Flavobacteriales</taxon>
        <taxon>Flavobacteriaceae</taxon>
        <taxon>Sinomicrobium</taxon>
    </lineage>
</organism>
<keyword evidence="3" id="KW-1185">Reference proteome</keyword>
<evidence type="ECO:0000313" key="3">
    <source>
        <dbReference type="Proteomes" id="UP000182248"/>
    </source>
</evidence>
<dbReference type="AlphaFoldDB" id="A0A1K1LMF4"/>
<protein>
    <recommendedName>
        <fullName evidence="4">DUF2911 domain-containing protein</fullName>
    </recommendedName>
</protein>
<dbReference type="InterPro" id="IPR021314">
    <property type="entry name" value="DUF2911"/>
</dbReference>
<dbReference type="STRING" id="1150368.SAMN02927921_00082"/>
<name>A0A1K1LMF4_9FLAO</name>
<proteinExistence type="predicted"/>
<feature type="chain" id="PRO_5012792146" description="DUF2911 domain-containing protein" evidence="1">
    <location>
        <begin position="23"/>
        <end position="181"/>
    </location>
</feature>